<name>D5VNR4_CAUST</name>
<proteinExistence type="predicted"/>
<dbReference type="AlphaFoldDB" id="D5VNR4"/>
<dbReference type="Proteomes" id="UP000002629">
    <property type="component" value="Chromosome"/>
</dbReference>
<reference evidence="3" key="1">
    <citation type="journal article" date="2011" name="J. Bacteriol.">
        <title>Genome sequences of eight morphologically diverse alphaproteobacteria.</title>
        <authorList>
            <consortium name="US DOE Joint Genome Institute"/>
            <person name="Brown P.J."/>
            <person name="Kysela D.T."/>
            <person name="Buechlein A."/>
            <person name="Hemmerich C."/>
            <person name="Brun Y.V."/>
        </authorList>
    </citation>
    <scope>NUCLEOTIDE SEQUENCE [LARGE SCALE GENOMIC DNA]</scope>
    <source>
        <strain evidence="3">ATCC 21756 / DSM 7131 / JCM 7823 / NBRC 15250 / LMG 17158 / TK0059</strain>
    </source>
</reference>
<dbReference type="InterPro" id="IPR001466">
    <property type="entry name" value="Beta-lactam-related"/>
</dbReference>
<dbReference type="PANTHER" id="PTHR46825">
    <property type="entry name" value="D-ALANYL-D-ALANINE-CARBOXYPEPTIDASE/ENDOPEPTIDASE AMPH"/>
    <property type="match status" value="1"/>
</dbReference>
<dbReference type="RefSeq" id="WP_013080782.1">
    <property type="nucleotide sequence ID" value="NC_014100.1"/>
</dbReference>
<dbReference type="Pfam" id="PF00144">
    <property type="entry name" value="Beta-lactamase"/>
    <property type="match status" value="1"/>
</dbReference>
<protein>
    <submittedName>
        <fullName evidence="2">Beta-lactamase</fullName>
    </submittedName>
</protein>
<sequence length="443" mass="48389">MPDPQDPISAPKMSRRKWLAAGGLSLLVACGALAFHFRAATPIADLTSAHAPVPPPIVLPTKPEDWRGRIDYRALDQRLADLTAQHSMEGLAVAVVEDGRLSFVQGYGLTSAKDGEPVDAHTVFRWASLSKTVAGALTAKLAADGLLSLDEPLDTFHTTLRLPRDAQRELTVEALLSQRTGLPKNAYDDRLEDGQDPAVIRHALGDVPVACAPGRCHTYQNVAYDTITEILATRTHEAYDQTVQRRLFQPLGMTSATIGQAGLVGAAHWARPHREGRILPMSEAYYRVPGAAGVNSTIVDLAVWMQAQMGLRPDVLPPAVLDSAQRPRIGTAAPYGRAPFAREIKHAGYGLGMRSFTYRGHRVIGHSGAVSGYRSTMMFDPATKTGIVMLWNSDAGLPFRFQAEFFDRAYGLPFTDWLDLKSVSDRRLAQARHLRLRETDEAG</sequence>
<dbReference type="EMBL" id="CP002008">
    <property type="protein sequence ID" value="ADG12137.1"/>
    <property type="molecule type" value="Genomic_DNA"/>
</dbReference>
<dbReference type="HOGENOM" id="CLU_020027_14_3_5"/>
<organism evidence="2 3">
    <name type="scientific">Caulobacter segnis (strain ATCC 21756 / DSM 7131 / JCM 7823 / NBRC 15250 / LMG 17158 / TK0059)</name>
    <name type="common">Mycoplana segnis</name>
    <dbReference type="NCBI Taxonomy" id="509190"/>
    <lineage>
        <taxon>Bacteria</taxon>
        <taxon>Pseudomonadati</taxon>
        <taxon>Pseudomonadota</taxon>
        <taxon>Alphaproteobacteria</taxon>
        <taxon>Caulobacterales</taxon>
        <taxon>Caulobacteraceae</taxon>
        <taxon>Caulobacter</taxon>
    </lineage>
</organism>
<dbReference type="PANTHER" id="PTHR46825:SF15">
    <property type="entry name" value="BETA-LACTAMASE-RELATED DOMAIN-CONTAINING PROTEIN"/>
    <property type="match status" value="1"/>
</dbReference>
<dbReference type="InterPro" id="IPR006311">
    <property type="entry name" value="TAT_signal"/>
</dbReference>
<evidence type="ECO:0000313" key="3">
    <source>
        <dbReference type="Proteomes" id="UP000002629"/>
    </source>
</evidence>
<dbReference type="PROSITE" id="PS51318">
    <property type="entry name" value="TAT"/>
    <property type="match status" value="1"/>
</dbReference>
<dbReference type="InterPro" id="IPR050491">
    <property type="entry name" value="AmpC-like"/>
</dbReference>
<dbReference type="SUPFAM" id="SSF56601">
    <property type="entry name" value="beta-lactamase/transpeptidase-like"/>
    <property type="match status" value="1"/>
</dbReference>
<evidence type="ECO:0000313" key="2">
    <source>
        <dbReference type="EMBL" id="ADG12137.1"/>
    </source>
</evidence>
<evidence type="ECO:0000259" key="1">
    <source>
        <dbReference type="Pfam" id="PF00144"/>
    </source>
</evidence>
<dbReference type="eggNOG" id="COG1680">
    <property type="taxonomic scope" value="Bacteria"/>
</dbReference>
<dbReference type="Gene3D" id="3.40.710.10">
    <property type="entry name" value="DD-peptidase/beta-lactamase superfamily"/>
    <property type="match status" value="1"/>
</dbReference>
<accession>D5VNR4</accession>
<dbReference type="KEGG" id="cse:Cseg_3716"/>
<gene>
    <name evidence="2" type="ordered locus">Cseg_3716</name>
</gene>
<feature type="domain" description="Beta-lactamase-related" evidence="1">
    <location>
        <begin position="75"/>
        <end position="405"/>
    </location>
</feature>
<dbReference type="InterPro" id="IPR012338">
    <property type="entry name" value="Beta-lactam/transpept-like"/>
</dbReference>
<dbReference type="STRING" id="509190.Cseg_3716"/>